<name>A0A401HQG4_9EURY</name>
<evidence type="ECO:0000313" key="5">
    <source>
        <dbReference type="Proteomes" id="UP000290527"/>
    </source>
</evidence>
<dbReference type="InterPro" id="IPR014826">
    <property type="entry name" value="HCHO-activating_enzyme"/>
</dbReference>
<dbReference type="InterPro" id="IPR041710">
    <property type="entry name" value="HPS/KGPDC"/>
</dbReference>
<dbReference type="PANTHER" id="PTHR35039:SF3">
    <property type="entry name" value="3-KETO-L-GULONATE-6-PHOSPHATE DECARBOXYLASE SGBH-RELATED"/>
    <property type="match status" value="1"/>
</dbReference>
<dbReference type="Pfam" id="PF08714">
    <property type="entry name" value="Fae"/>
    <property type="match status" value="1"/>
</dbReference>
<dbReference type="GO" id="GO:0019854">
    <property type="term" value="P:L-ascorbic acid catabolic process"/>
    <property type="evidence" value="ECO:0007669"/>
    <property type="project" value="TreeGrafter"/>
</dbReference>
<dbReference type="SMART" id="SM00934">
    <property type="entry name" value="OMPdecase"/>
    <property type="match status" value="1"/>
</dbReference>
<keyword evidence="1 4" id="KW-0456">Lyase</keyword>
<dbReference type="InterPro" id="IPR037075">
    <property type="entry name" value="HCHO-activating_enzyme_sf"/>
</dbReference>
<sequence length="388" mass="43777">MGIFMLKFGEGVLGRDITAIVNVVLGKGETIDTVFTNALTRVPTPILANLRDNLIVKPLTLVVPRNTLNSDIQCNLLHGPIQYGVAKAVVDLDLDGDLKLIVTVSVPDVPYTTLNKRKLFQYYYGATRLAISRALNDYPSKEKIKREKYRALHPLVGFRDIRLERPPYLQVALDVPSMENVEYVLESLPPSDRIIVEAGTPLIKKYGIEVVERIREIYDGFIVADLKTLDTGRVEVRMAFESTANAVVLSGTAPRETILKGIHECERCGIMSYLDTINVRDPFGLYNSLELKPDVLLLHRAIDEEEKVPMKEYRDVKRREKLLLGIAGGVTLENIEKLKNRYHIIVVGRGITKSRDPGRVARAIVNKLGDDIDQYRLYLEEDEDVPIR</sequence>
<dbReference type="GO" id="GO:0004590">
    <property type="term" value="F:orotidine-5'-phosphate decarboxylase activity"/>
    <property type="evidence" value="ECO:0007669"/>
    <property type="project" value="InterPro"/>
</dbReference>
<dbReference type="Gene3D" id="3.30.230.60">
    <property type="entry name" value="Formaldehyde-activating enzyme"/>
    <property type="match status" value="1"/>
</dbReference>
<dbReference type="Gene3D" id="3.20.20.70">
    <property type="entry name" value="Aldolase class I"/>
    <property type="match status" value="1"/>
</dbReference>
<dbReference type="GO" id="GO:0006207">
    <property type="term" value="P:'de novo' pyrimidine nucleobase biosynthetic process"/>
    <property type="evidence" value="ECO:0007669"/>
    <property type="project" value="InterPro"/>
</dbReference>
<dbReference type="GO" id="GO:0016840">
    <property type="term" value="F:carbon-nitrogen lyase activity"/>
    <property type="evidence" value="ECO:0007669"/>
    <property type="project" value="InterPro"/>
</dbReference>
<dbReference type="SUPFAM" id="SSF51366">
    <property type="entry name" value="Ribulose-phoshate binding barrel"/>
    <property type="match status" value="1"/>
</dbReference>
<organism evidence="4 5">
    <name type="scientific">Methanofervidicoccus abyssi</name>
    <dbReference type="NCBI Taxonomy" id="2082189"/>
    <lineage>
        <taxon>Archaea</taxon>
        <taxon>Methanobacteriati</taxon>
        <taxon>Methanobacteriota</taxon>
        <taxon>Methanomada group</taxon>
        <taxon>Methanococci</taxon>
        <taxon>Methanococcales</taxon>
        <taxon>Methanofervidicoccus</taxon>
    </lineage>
</organism>
<dbReference type="GO" id="GO:0016051">
    <property type="term" value="P:carbohydrate biosynthetic process"/>
    <property type="evidence" value="ECO:0007669"/>
    <property type="project" value="InterPro"/>
</dbReference>
<dbReference type="GO" id="GO:0043801">
    <property type="term" value="F:hexulose-6-phosphate synthase activity"/>
    <property type="evidence" value="ECO:0007669"/>
    <property type="project" value="UniProtKB-EC"/>
</dbReference>
<dbReference type="AlphaFoldDB" id="A0A401HQG4"/>
<dbReference type="NCBIfam" id="NF009833">
    <property type="entry name" value="PRK13307.1"/>
    <property type="match status" value="1"/>
</dbReference>
<dbReference type="Proteomes" id="UP000290527">
    <property type="component" value="Unassembled WGS sequence"/>
</dbReference>
<proteinExistence type="predicted"/>
<accession>A0A401HQG4</accession>
<reference evidence="4 5" key="1">
    <citation type="journal article" date="2019" name="Int. J. Syst. Evol. Microbiol.">
        <title>Methanofervidicoccus abyssi gen. nov., sp. nov., a hydrogenotrophic methanogen, isolated from a hydrothermal vent chimney in the Mid-Cayman Spreading Center, the Caribbean Sea.</title>
        <authorList>
            <person name="Sakai S."/>
            <person name="Takaki Y."/>
            <person name="Miyazaki M."/>
            <person name="Ogawara M."/>
            <person name="Yanagawa K."/>
            <person name="Miyazaki J."/>
            <person name="Takai K."/>
        </authorList>
    </citation>
    <scope>NUCLEOTIDE SEQUENCE [LARGE SCALE GENOMIC DNA]</scope>
    <source>
        <strain evidence="4 5">HHB</strain>
    </source>
</reference>
<dbReference type="Pfam" id="PF00215">
    <property type="entry name" value="OMPdecase"/>
    <property type="match status" value="1"/>
</dbReference>
<comment type="caution">
    <text evidence="4">The sequence shown here is derived from an EMBL/GenBank/DDBJ whole genome shotgun (WGS) entry which is preliminary data.</text>
</comment>
<protein>
    <submittedName>
        <fullName evidence="4">Bifunctional enzyme Fae/Hps</fullName>
        <ecNumber evidence="4">4.1.2.43</ecNumber>
        <ecNumber evidence="4">4.2.1.147</ecNumber>
    </submittedName>
</protein>
<evidence type="ECO:0000313" key="4">
    <source>
        <dbReference type="EMBL" id="GBF36440.1"/>
    </source>
</evidence>
<keyword evidence="5" id="KW-1185">Reference proteome</keyword>
<dbReference type="InterPro" id="IPR011060">
    <property type="entry name" value="RibuloseP-bd_barrel"/>
</dbReference>
<dbReference type="InterPro" id="IPR013785">
    <property type="entry name" value="Aldolase_TIM"/>
</dbReference>
<dbReference type="EC" id="4.2.1.147" evidence="4"/>
<feature type="domain" description="Orotidine 5'-phosphate decarboxylase" evidence="3">
    <location>
        <begin position="168"/>
        <end position="364"/>
    </location>
</feature>
<dbReference type="EC" id="4.1.2.43" evidence="4"/>
<dbReference type="SUPFAM" id="SSF54211">
    <property type="entry name" value="Ribosomal protein S5 domain 2-like"/>
    <property type="match status" value="1"/>
</dbReference>
<dbReference type="InterPro" id="IPR001754">
    <property type="entry name" value="OMPdeCOase_dom"/>
</dbReference>
<evidence type="ECO:0000259" key="3">
    <source>
        <dbReference type="SMART" id="SM00934"/>
    </source>
</evidence>
<dbReference type="CDD" id="cd04726">
    <property type="entry name" value="KGPDC_HPS"/>
    <property type="match status" value="1"/>
</dbReference>
<evidence type="ECO:0000256" key="2">
    <source>
        <dbReference type="ARBA" id="ARBA00023277"/>
    </source>
</evidence>
<dbReference type="PANTHER" id="PTHR35039">
    <property type="entry name" value="3-KETO-L-GULONATE-6-PHOSPHATE DECARBOXYLASE SGBH-RELATED"/>
    <property type="match status" value="1"/>
</dbReference>
<dbReference type="InterPro" id="IPR020568">
    <property type="entry name" value="Ribosomal_Su5_D2-typ_SF"/>
</dbReference>
<gene>
    <name evidence="4" type="ORF">MHHB_P0670</name>
</gene>
<dbReference type="EMBL" id="BFAX01000003">
    <property type="protein sequence ID" value="GBF36440.1"/>
    <property type="molecule type" value="Genomic_DNA"/>
</dbReference>
<evidence type="ECO:0000256" key="1">
    <source>
        <dbReference type="ARBA" id="ARBA00023239"/>
    </source>
</evidence>
<keyword evidence="2" id="KW-0119">Carbohydrate metabolism</keyword>
<dbReference type="GO" id="GO:0033982">
    <property type="term" value="F:3-dehydro-L-gulonate-6-phosphate decarboxylase activity"/>
    <property type="evidence" value="ECO:0007669"/>
    <property type="project" value="TreeGrafter"/>
</dbReference>